<evidence type="ECO:0000313" key="2">
    <source>
        <dbReference type="EMBL" id="CTQ32728.1"/>
    </source>
</evidence>
<dbReference type="GO" id="GO:0016740">
    <property type="term" value="F:transferase activity"/>
    <property type="evidence" value="ECO:0007669"/>
    <property type="project" value="UniProtKB-KW"/>
</dbReference>
<dbReference type="Proteomes" id="UP000048908">
    <property type="component" value="Unassembled WGS sequence"/>
</dbReference>
<dbReference type="Pfam" id="PF09037">
    <property type="entry name" value="Sulphotransf"/>
    <property type="match status" value="2"/>
</dbReference>
<protein>
    <submittedName>
        <fullName evidence="2">Stf0 sulphotransferase</fullName>
    </submittedName>
</protein>
<accession>A0A0M6XPA5</accession>
<keyword evidence="2" id="KW-0808">Transferase</keyword>
<dbReference type="RefSeq" id="WP_055682162.1">
    <property type="nucleotide sequence ID" value="NZ_CXPG01000014.1"/>
</dbReference>
<sequence length="239" mass="27675">MRTIVVCATQRSGSTMVCEDMERLGLGRPEEHFLPWTLEEDRDWRRALDNLRETASRNGILAVKVMANQMRTIDCRLSAFTAPLSQGPFPFFRSAFRDADWLWVRRRDTVAQAISHFLARRSGVYHVVRRNTGFVPGASRLEGHATAVPEVEYDFEQLLTEWHSIQGQTLFWSELFREASINAKVITYEDYDQGDLMAWARDRGLRVGSPDKDRNLSKMPSQRNEAMRRRFLADLFSLT</sequence>
<dbReference type="STRING" id="282197.SAMN04488517_101663"/>
<dbReference type="SUPFAM" id="SSF52540">
    <property type="entry name" value="P-loop containing nucleoside triphosphate hydrolases"/>
    <property type="match status" value="1"/>
</dbReference>
<evidence type="ECO:0000313" key="3">
    <source>
        <dbReference type="Proteomes" id="UP000048908"/>
    </source>
</evidence>
<dbReference type="Gene3D" id="3.40.50.300">
    <property type="entry name" value="P-loop containing nucleotide triphosphate hydrolases"/>
    <property type="match status" value="1"/>
</dbReference>
<dbReference type="InterPro" id="IPR027417">
    <property type="entry name" value="P-loop_NTPase"/>
</dbReference>
<gene>
    <name evidence="2" type="ORF">JAN5088_01500</name>
</gene>
<feature type="domain" description="Sulphotransferase Stf0" evidence="1">
    <location>
        <begin position="5"/>
        <end position="49"/>
    </location>
</feature>
<evidence type="ECO:0000259" key="1">
    <source>
        <dbReference type="Pfam" id="PF09037"/>
    </source>
</evidence>
<organism evidence="2 3">
    <name type="scientific">Jannaschia rubra</name>
    <dbReference type="NCBI Taxonomy" id="282197"/>
    <lineage>
        <taxon>Bacteria</taxon>
        <taxon>Pseudomonadati</taxon>
        <taxon>Pseudomonadota</taxon>
        <taxon>Alphaproteobacteria</taxon>
        <taxon>Rhodobacterales</taxon>
        <taxon>Roseobacteraceae</taxon>
        <taxon>Jannaschia</taxon>
    </lineage>
</organism>
<proteinExistence type="predicted"/>
<reference evidence="2 3" key="1">
    <citation type="submission" date="2015-07" db="EMBL/GenBank/DDBJ databases">
        <authorList>
            <person name="Noorani M."/>
        </authorList>
    </citation>
    <scope>NUCLEOTIDE SEQUENCE [LARGE SCALE GENOMIC DNA]</scope>
    <source>
        <strain evidence="2 3">CECT 5088</strain>
    </source>
</reference>
<dbReference type="OrthoDB" id="5562925at2"/>
<keyword evidence="3" id="KW-1185">Reference proteome</keyword>
<dbReference type="InterPro" id="IPR024628">
    <property type="entry name" value="Sulfotransferase_Stf0_dom"/>
</dbReference>
<name>A0A0M6XPA5_9RHOB</name>
<dbReference type="EMBL" id="CXPG01000014">
    <property type="protein sequence ID" value="CTQ32728.1"/>
    <property type="molecule type" value="Genomic_DNA"/>
</dbReference>
<dbReference type="AlphaFoldDB" id="A0A0M6XPA5"/>
<feature type="domain" description="Sulphotransferase Stf0" evidence="1">
    <location>
        <begin position="51"/>
        <end position="191"/>
    </location>
</feature>